<protein>
    <submittedName>
        <fullName evidence="2">HAT, C-terminal dimerisation domain</fullName>
    </submittedName>
</protein>
<feature type="domain" description="HAT C-terminal dimerisation" evidence="1">
    <location>
        <begin position="57"/>
        <end position="120"/>
    </location>
</feature>
<keyword evidence="3" id="KW-1185">Reference proteome</keyword>
<evidence type="ECO:0000313" key="2">
    <source>
        <dbReference type="EMBL" id="VVC37425.1"/>
    </source>
</evidence>
<dbReference type="Pfam" id="PF05699">
    <property type="entry name" value="Dimer_Tnp_hAT"/>
    <property type="match status" value="1"/>
</dbReference>
<accession>A0A5E4N4D3</accession>
<gene>
    <name evidence="2" type="ORF">CINCED_3A020680</name>
</gene>
<dbReference type="PANTHER" id="PTHR46289:SF14">
    <property type="entry name" value="DUF4371 DOMAIN-CONTAINING PROTEIN"/>
    <property type="match status" value="1"/>
</dbReference>
<dbReference type="GO" id="GO:0046983">
    <property type="term" value="F:protein dimerization activity"/>
    <property type="evidence" value="ECO:0007669"/>
    <property type="project" value="InterPro"/>
</dbReference>
<evidence type="ECO:0000313" key="3">
    <source>
        <dbReference type="Proteomes" id="UP000325440"/>
    </source>
</evidence>
<dbReference type="OrthoDB" id="6622138at2759"/>
<proteinExistence type="predicted"/>
<dbReference type="EMBL" id="CABPRJ010001447">
    <property type="protein sequence ID" value="VVC37425.1"/>
    <property type="molecule type" value="Genomic_DNA"/>
</dbReference>
<dbReference type="InterPro" id="IPR052958">
    <property type="entry name" value="IFN-induced_PKR_regulator"/>
</dbReference>
<dbReference type="AlphaFoldDB" id="A0A5E4N4D3"/>
<organism evidence="2 3">
    <name type="scientific">Cinara cedri</name>
    <dbReference type="NCBI Taxonomy" id="506608"/>
    <lineage>
        <taxon>Eukaryota</taxon>
        <taxon>Metazoa</taxon>
        <taxon>Ecdysozoa</taxon>
        <taxon>Arthropoda</taxon>
        <taxon>Hexapoda</taxon>
        <taxon>Insecta</taxon>
        <taxon>Pterygota</taxon>
        <taxon>Neoptera</taxon>
        <taxon>Paraneoptera</taxon>
        <taxon>Hemiptera</taxon>
        <taxon>Sternorrhyncha</taxon>
        <taxon>Aphidomorpha</taxon>
        <taxon>Aphidoidea</taxon>
        <taxon>Aphididae</taxon>
        <taxon>Lachninae</taxon>
        <taxon>Cinara</taxon>
    </lineage>
</organism>
<dbReference type="Proteomes" id="UP000325440">
    <property type="component" value="Unassembled WGS sequence"/>
</dbReference>
<dbReference type="InterPro" id="IPR008906">
    <property type="entry name" value="HATC_C_dom"/>
</dbReference>
<reference evidence="2 3" key="1">
    <citation type="submission" date="2019-08" db="EMBL/GenBank/DDBJ databases">
        <authorList>
            <person name="Alioto T."/>
            <person name="Alioto T."/>
            <person name="Gomez Garrido J."/>
        </authorList>
    </citation>
    <scope>NUCLEOTIDE SEQUENCE [LARGE SCALE GENOMIC DNA]</scope>
</reference>
<sequence length="136" mass="15862">MKISEEIKSKFKQFVETYQDIIDECNDSKLNGHILNGQLYWWYTKYSNLTSSELKNKNTIEVYFQTNPNVYPVISKPLQIFITLPVSTVTGERSFSTLRRLKTFLRNSSGQIRLNGLALLKYIHHDINVDINDVID</sequence>
<name>A0A5E4N4D3_9HEMI</name>
<evidence type="ECO:0000259" key="1">
    <source>
        <dbReference type="Pfam" id="PF05699"/>
    </source>
</evidence>
<dbReference type="PANTHER" id="PTHR46289">
    <property type="entry name" value="52 KDA REPRESSOR OF THE INHIBITOR OF THE PROTEIN KINASE-LIKE PROTEIN-RELATED"/>
    <property type="match status" value="1"/>
</dbReference>